<dbReference type="AlphaFoldDB" id="A0A6A4IKP2"/>
<name>A0A6A4IKP2_9AGAR</name>
<feature type="domain" description="BTB" evidence="1">
    <location>
        <begin position="20"/>
        <end position="114"/>
    </location>
</feature>
<dbReference type="SUPFAM" id="SSF54695">
    <property type="entry name" value="POZ domain"/>
    <property type="match status" value="1"/>
</dbReference>
<keyword evidence="3" id="KW-1185">Reference proteome</keyword>
<organism evidence="2 3">
    <name type="scientific">Gymnopus androsaceus JB14</name>
    <dbReference type="NCBI Taxonomy" id="1447944"/>
    <lineage>
        <taxon>Eukaryota</taxon>
        <taxon>Fungi</taxon>
        <taxon>Dikarya</taxon>
        <taxon>Basidiomycota</taxon>
        <taxon>Agaricomycotina</taxon>
        <taxon>Agaricomycetes</taxon>
        <taxon>Agaricomycetidae</taxon>
        <taxon>Agaricales</taxon>
        <taxon>Marasmiineae</taxon>
        <taxon>Omphalotaceae</taxon>
        <taxon>Gymnopus</taxon>
    </lineage>
</organism>
<accession>A0A6A4IKP2</accession>
<dbReference type="InterPro" id="IPR011333">
    <property type="entry name" value="SKP1/BTB/POZ_sf"/>
</dbReference>
<dbReference type="OrthoDB" id="3184970at2759"/>
<proteinExistence type="predicted"/>
<dbReference type="EMBL" id="ML769387">
    <property type="protein sequence ID" value="KAE9409708.1"/>
    <property type="molecule type" value="Genomic_DNA"/>
</dbReference>
<dbReference type="Gene3D" id="3.30.710.10">
    <property type="entry name" value="Potassium Channel Kv1.1, Chain A"/>
    <property type="match status" value="1"/>
</dbReference>
<evidence type="ECO:0000313" key="3">
    <source>
        <dbReference type="Proteomes" id="UP000799118"/>
    </source>
</evidence>
<gene>
    <name evidence="2" type="ORF">BT96DRAFT_533123</name>
</gene>
<reference evidence="2" key="1">
    <citation type="journal article" date="2019" name="Environ. Microbiol.">
        <title>Fungal ecological strategies reflected in gene transcription - a case study of two litter decomposers.</title>
        <authorList>
            <person name="Barbi F."/>
            <person name="Kohler A."/>
            <person name="Barry K."/>
            <person name="Baskaran P."/>
            <person name="Daum C."/>
            <person name="Fauchery L."/>
            <person name="Ihrmark K."/>
            <person name="Kuo A."/>
            <person name="LaButti K."/>
            <person name="Lipzen A."/>
            <person name="Morin E."/>
            <person name="Grigoriev I.V."/>
            <person name="Henrissat B."/>
            <person name="Lindahl B."/>
            <person name="Martin F."/>
        </authorList>
    </citation>
    <scope>NUCLEOTIDE SEQUENCE</scope>
    <source>
        <strain evidence="2">JB14</strain>
    </source>
</reference>
<evidence type="ECO:0000313" key="2">
    <source>
        <dbReference type="EMBL" id="KAE9409708.1"/>
    </source>
</evidence>
<sequence length="256" mass="28887">MMITPQGDQATTSPLFRGADADVVMLSSDCVQFHLHKKYLEFASGGFPSANTPTNGEIVDLAESSETLEILFQFIYPRQHPTLERMDFESVLKVAEAAEKYEVYAAQSVCQLKLRSDFVKSHPQEVLRFAADHRIATLFEHLAPIILDTPLSVMAKTLASCPSFFIKWCIWRQCFIDIIGEAAKQVPAHKCSIHPTLALEMIGIWIQFPSALATNERAFQRKIMDSSIDIQQCCRISLVDWADGVAERRVMFRSSR</sequence>
<dbReference type="Pfam" id="PF00651">
    <property type="entry name" value="BTB"/>
    <property type="match status" value="1"/>
</dbReference>
<dbReference type="InterPro" id="IPR000210">
    <property type="entry name" value="BTB/POZ_dom"/>
</dbReference>
<evidence type="ECO:0000259" key="1">
    <source>
        <dbReference type="Pfam" id="PF00651"/>
    </source>
</evidence>
<protein>
    <recommendedName>
        <fullName evidence="1">BTB domain-containing protein</fullName>
    </recommendedName>
</protein>
<dbReference type="Proteomes" id="UP000799118">
    <property type="component" value="Unassembled WGS sequence"/>
</dbReference>